<reference evidence="3" key="4">
    <citation type="submission" date="2017-01" db="UniProtKB">
        <authorList>
            <consortium name="EnsemblFungi"/>
        </authorList>
    </citation>
    <scope>IDENTIFICATION</scope>
    <source>
        <strain evidence="3">PH-1 / ATCC MYA-4620 / FGSC 9075 / NRRL 31084</strain>
    </source>
</reference>
<dbReference type="EMBL" id="HG970332">
    <property type="protein sequence ID" value="CEF72665.1"/>
    <property type="molecule type" value="Genomic_DNA"/>
</dbReference>
<dbReference type="Proteomes" id="UP000070720">
    <property type="component" value="Chromosome 1"/>
</dbReference>
<dbReference type="EnsemblFungi" id="CEF72665">
    <property type="protein sequence ID" value="CEF72665"/>
    <property type="gene ID" value="FGRRES_00687_M"/>
</dbReference>
<reference evidence="2 4" key="3">
    <citation type="journal article" date="2015" name="BMC Genomics">
        <title>The completed genome sequence of the pathogenic ascomycete fungus Fusarium graminearum.</title>
        <authorList>
            <person name="King R."/>
            <person name="Urban M."/>
            <person name="Hammond-Kosack M.C."/>
            <person name="Hassani-Pak K."/>
            <person name="Hammond-Kosack K.E."/>
        </authorList>
    </citation>
    <scope>NUCLEOTIDE SEQUENCE [LARGE SCALE GENOMIC DNA]</scope>
    <source>
        <strain evidence="4">ATCC MYA-4620 / CBS 123657 / FGSC 9075 / NRRL 31084 / PH-1</strain>
        <strain evidence="2">PH-1</strain>
    </source>
</reference>
<gene>
    <name evidence="3" type="primary">FG00687.1</name>
    <name evidence="2" type="ORF">FGRAMPH1_01T01729</name>
</gene>
<feature type="region of interest" description="Disordered" evidence="1">
    <location>
        <begin position="76"/>
        <end position="99"/>
    </location>
</feature>
<evidence type="ECO:0000256" key="1">
    <source>
        <dbReference type="SAM" id="MobiDB-lite"/>
    </source>
</evidence>
<proteinExistence type="predicted"/>
<protein>
    <submittedName>
        <fullName evidence="2">Chromosome 1, complete genome</fullName>
    </submittedName>
</protein>
<evidence type="ECO:0000313" key="4">
    <source>
        <dbReference type="Proteomes" id="UP000070720"/>
    </source>
</evidence>
<reference evidence="3 4" key="1">
    <citation type="journal article" date="2007" name="Science">
        <title>The Fusarium graminearum genome reveals a link between localized polymorphism and pathogen specialization.</title>
        <authorList>
            <person name="Cuomo C.A."/>
            <person name="Gueldener U."/>
            <person name="Xu J.-R."/>
            <person name="Trail F."/>
            <person name="Turgeon B.G."/>
            <person name="Di Pietro A."/>
            <person name="Walton J.D."/>
            <person name="Ma L.-J."/>
            <person name="Baker S.E."/>
            <person name="Rep M."/>
            <person name="Adam G."/>
            <person name="Antoniw J."/>
            <person name="Baldwin T."/>
            <person name="Calvo S.E."/>
            <person name="Chang Y.-L."/>
            <person name="DeCaprio D."/>
            <person name="Gale L.R."/>
            <person name="Gnerre S."/>
            <person name="Goswami R.S."/>
            <person name="Hammond-Kosack K."/>
            <person name="Harris L.J."/>
            <person name="Hilburn K."/>
            <person name="Kennell J.C."/>
            <person name="Kroken S."/>
            <person name="Magnuson J.K."/>
            <person name="Mannhaupt G."/>
            <person name="Mauceli E.W."/>
            <person name="Mewes H.-W."/>
            <person name="Mitterbauer R."/>
            <person name="Muehlbauer G."/>
            <person name="Muensterkoetter M."/>
            <person name="Nelson D."/>
            <person name="O'Donnell K."/>
            <person name="Ouellet T."/>
            <person name="Qi W."/>
            <person name="Quesneville H."/>
            <person name="Roncero M.I.G."/>
            <person name="Seong K.-Y."/>
            <person name="Tetko I.V."/>
            <person name="Urban M."/>
            <person name="Waalwijk C."/>
            <person name="Ward T.J."/>
            <person name="Yao J."/>
            <person name="Birren B.W."/>
            <person name="Kistler H.C."/>
        </authorList>
    </citation>
    <scope>NUCLEOTIDE SEQUENCE [LARGE SCALE GENOMIC DNA]</scope>
    <source>
        <strain evidence="4">ATCC MYA-4620 / CBS 123657 / FGSC 9075 / NRRL 31084 / PH-1</strain>
        <strain evidence="3">PH-1 / ATCC MYA-4620 / FGSC 9075 / NRRL 31084</strain>
    </source>
</reference>
<evidence type="ECO:0000313" key="3">
    <source>
        <dbReference type="EnsemblFungi" id="CEF72665"/>
    </source>
</evidence>
<evidence type="ECO:0000313" key="2">
    <source>
        <dbReference type="EMBL" id="CEF72665.1"/>
    </source>
</evidence>
<accession>A0A098D2I3</accession>
<organism evidence="2 4">
    <name type="scientific">Gibberella zeae (strain ATCC MYA-4620 / CBS 123657 / FGSC 9075 / NRRL 31084 / PH-1)</name>
    <name type="common">Wheat head blight fungus</name>
    <name type="synonym">Fusarium graminearum</name>
    <dbReference type="NCBI Taxonomy" id="229533"/>
    <lineage>
        <taxon>Eukaryota</taxon>
        <taxon>Fungi</taxon>
        <taxon>Dikarya</taxon>
        <taxon>Ascomycota</taxon>
        <taxon>Pezizomycotina</taxon>
        <taxon>Sordariomycetes</taxon>
        <taxon>Hypocreomycetidae</taxon>
        <taxon>Hypocreales</taxon>
        <taxon>Nectriaceae</taxon>
        <taxon>Fusarium</taxon>
    </lineage>
</organism>
<reference evidence="3 4" key="2">
    <citation type="journal article" date="2010" name="Nature">
        <title>Comparative genomics reveals mobile pathogenicity chromosomes in Fusarium.</title>
        <authorList>
            <person name="Ma L.J."/>
            <person name="van der Does H.C."/>
            <person name="Borkovich K.A."/>
            <person name="Coleman J.J."/>
            <person name="Daboussi M.J."/>
            <person name="Di Pietro A."/>
            <person name="Dufresne M."/>
            <person name="Freitag M."/>
            <person name="Grabherr M."/>
            <person name="Henrissat B."/>
            <person name="Houterman P.M."/>
            <person name="Kang S."/>
            <person name="Shim W.B."/>
            <person name="Woloshuk C."/>
            <person name="Xie X."/>
            <person name="Xu J.R."/>
            <person name="Antoniw J."/>
            <person name="Baker S.E."/>
            <person name="Bluhm B.H."/>
            <person name="Breakspear A."/>
            <person name="Brown D.W."/>
            <person name="Butchko R.A."/>
            <person name="Chapman S."/>
            <person name="Coulson R."/>
            <person name="Coutinho P.M."/>
            <person name="Danchin E.G."/>
            <person name="Diener A."/>
            <person name="Gale L.R."/>
            <person name="Gardiner D.M."/>
            <person name="Goff S."/>
            <person name="Hammond-Kosack K.E."/>
            <person name="Hilburn K."/>
            <person name="Hua-Van A."/>
            <person name="Jonkers W."/>
            <person name="Kazan K."/>
            <person name="Kodira C.D."/>
            <person name="Koehrsen M."/>
            <person name="Kumar L."/>
            <person name="Lee Y.H."/>
            <person name="Li L."/>
            <person name="Manners J.M."/>
            <person name="Miranda-Saavedra D."/>
            <person name="Mukherjee M."/>
            <person name="Park G."/>
            <person name="Park J."/>
            <person name="Park S.Y."/>
            <person name="Proctor R.H."/>
            <person name="Regev A."/>
            <person name="Ruiz-Roldan M.C."/>
            <person name="Sain D."/>
            <person name="Sakthikumar S."/>
            <person name="Sykes S."/>
            <person name="Schwartz D.C."/>
            <person name="Turgeon B.G."/>
            <person name="Wapinski I."/>
            <person name="Yoder O."/>
            <person name="Young S."/>
            <person name="Zeng Q."/>
            <person name="Zhou S."/>
            <person name="Galagan J."/>
            <person name="Cuomo C.A."/>
            <person name="Kistler H.C."/>
            <person name="Rep M."/>
        </authorList>
    </citation>
    <scope>GENOME REANNOTATION</scope>
    <source>
        <strain evidence="4">ATCC MYA-4620 / CBS 123657 / FGSC 9075 / NRRL 31084 / PH-1</strain>
        <strain evidence="3">PH-1 / ATCC MYA-4620 / FGSC 9075 / NRRL 31084</strain>
    </source>
</reference>
<sequence length="99" mass="11184">MRRQDFRDTPHHGLTKKDLWTFYDPRSQGKGKVSKPSIKELRRKGNAAERLIHAPVSIHLMSHSISSGMLKCRAPATSSIRTTHTTKQQNSSSVLKSMD</sequence>
<name>A0A098D2I3_GIBZE</name>
<accession>A0A0E0RN40</accession>
<dbReference type="VEuPathDB" id="FungiDB:FGRAMPH1_01G01729"/>
<dbReference type="AlphaFoldDB" id="A0A098D2I3"/>
<keyword evidence="4" id="KW-1185">Reference proteome</keyword>
<dbReference type="InParanoid" id="A0A098D2I3"/>